<feature type="region of interest" description="Disordered" evidence="2">
    <location>
        <begin position="1640"/>
        <end position="1670"/>
    </location>
</feature>
<dbReference type="GO" id="GO:0006623">
    <property type="term" value="P:protein targeting to vacuole"/>
    <property type="evidence" value="ECO:0007669"/>
    <property type="project" value="TreeGrafter"/>
</dbReference>
<evidence type="ECO:0000313" key="5">
    <source>
        <dbReference type="Proteomes" id="UP000747110"/>
    </source>
</evidence>
<feature type="domain" description="Peroxin/Ferlin" evidence="3">
    <location>
        <begin position="744"/>
        <end position="804"/>
    </location>
</feature>
<sequence length="2271" mass="232095">MAGPAAGAVGGLGSISEGSFSGGSPPGSRSGSFTGATFDAYRMKLDADDPWAAPAGVVAAGGDGDVSGNHGGGGDGGGTAAATTGAGNGAPFRRTDVVLHLNRAVVLLRTSLGRPLLELDVRNMALSYQCECSDLSRSYAYFNVSAWTHNLSLGVWEPLLEPWEVLAHLDDNRAARPIAGVSPGTAVRITSTQSSVHVVLAASALKSLLEALPEWTRLASPEGLAAVRRQLAYGEAAAGGSSYGSQAAQQGLMTNALGCPVSLLTDLGDRQAVVELQTDAEDVPVLLQPPPTAGAAADSRAAGLAPAPVPAIRMFVDAVSAGPLPEELLRQGGLMVRIKVNGPVAEFMPESSWGLYTRAVDPAHQRVRPEETLQGGKQLQQQQQETKSTTATGISISVVRWDERFLLKLPVELSEQLLCPAPGDNQFDGVPLQLDVSLLACGAAGGPPRVVAGGTLPLQSDWLANEVDTLRNTAAAAAAAAAAAGTLSFLGADGDGVVRGTGGAAGGGSDVSETVDVRLFPTRVVHGGDGSSTARGGRPTGHGEGTAAVRGAQEPPPMLLQLRLSLDVHQVDSSWKPFLSRTRRCLPSISGGGFDGHTGAAVVAAAVRGGRRAVRLYGSDVWVPFGQMGGIVTSGPGGDILQASSFIPIRAGPGLVLERSSGPGGQPLELLRSLAVLINRCGAPLEVSLVAGDPEVASWTLLAGAAKPSPPPPQPPSSGVARPGSGVVGGGGQAERPAASAAPLAPVEEEVYENERFIPLLGWSSNNLLPTERRRYSRHGHSYSSFPLVPLPPGWEWEGPWQVETAGHVDSNGWFYALDWPLLRYPPTKDQARRTVTDMVRRRRWLRRRRWIGVSAKGAASGGGPPRRLLGVVAPGDRLPLPLGWEAEGVELQVRPVAVAAAAAAAAEGEAEPEAKESHQWSGGLLMATLDEGGARLLCCRPNLATPTGATKGSGTTQKVAAAATAATAATPTSAFSAMALMPVAEADAAEDAATAGGAAPPRLDPQQAAWLSVSMECEALVATSGASSGSGGGLDTVVDWRLIVRPPLTLHNTLPVAGRYIVWERQTTDAPMRVRQQGRVAGGAYVPVFSADMRMQVYLSFAPDGCEYGESDPVILSDGYMRNAAGVAAAPRLPDSFRCTYSHSASFTALRINLLREVDTSAASGVFAASGRRVGVAGGLLTPGEAVAHGYPLAVSLHVPIWFVNATRLPVSCGVMAFEVPSEAAAGGGPPAEVGGGGVVWSDTSVTQTGSFSFGTGGAGQPLPHLLRIIDTEAFRNAPRPSSYVSVLPRSLELLSYPPGVPGPLADDDGGGGTGNSIMQAAVVLRLDDSRWTQPIYLPRPGEQLQPRPGAGGVPLPSDRLLVRALCKDGCIHEVAVRLDSAPLGLGGGLAAGISMAATRGAVAVVVRLEHHVVLTNTTGYELLLLQPELTTASGDAGGGRGGLRGQVGGTSTGSFTAGGGGGGGNNQPLTITSRAMSVATGGGGGAGRNVAMAPVLTVSLPPGSVGVPLRWAVSAASRHQLCLALPLGGETATSATAYGLPASTMWSEPLKVDMPGGQDAQVALPVYCLGPVGRYHSAHASGPAAGALAAMAALSNMTPQQQRLYELQRAHAVARQMFAALCGGGNVNVGDPGVGPKSFKLENAGSSSSAGSGSAAEPGGGGGGGANARSGIMFAPGLGPGLLKLVREASGGDVEGGGQQGGDRQVAGGRAAGSSSHGTSPPSLEPNLVRIVRPTELGNVEFLAVLLNVRLVMRAPGCLTLHLTSLGGQPQHLLHNGTPNDLMWRQASPRAAWARLPGYSAAAACRGVLGESWGAPVEVELRDTEPQSESSLLITTDLMAGTAGGGGVRVGSGAGSGAGSLTLGFAGAGGPLGAAAGDLGQPVMQGIFSVGQKHREVMAQACSADDLVLTPAGLCPLPGAGGTGLGASRLETIVRMVVVPTPLGPAAGAGMRSLAAPFMGPYLIPAGLYGSGGGGKGVGSRGDNAHGGGGMSSSTFVVVSIGSLELSLVDGRPEEIAVLTVDDLTAELTTGRAAGVDFSHLSLRLRSAQLDDQIPGSAYPVVLQPLEQYGNDDPLFVLQYCCQPGKLRTALHCPLIAARLLPLRLSLAETLMWRVMAVAKSVGEAGGMSQQPLEQRHRPQQQQVSGADFPLAIDLMVVDNVPLRLSFRAEATFRPRWASGGFMRLGLDLAQLEDLALELPGIELERVRLLRSALLKKVYDRLQERIFSMALAVLRSAGIVGGISKVLAVSSAGVAQLASDSGKGTAGGG</sequence>
<accession>A0A8J4CMD3</accession>
<feature type="compositionally biased region" description="Low complexity" evidence="2">
    <location>
        <begin position="1704"/>
        <end position="1718"/>
    </location>
</feature>
<dbReference type="InterPro" id="IPR006614">
    <property type="entry name" value="Peroxin/Ferlin"/>
</dbReference>
<dbReference type="EMBL" id="BNCP01000030">
    <property type="protein sequence ID" value="GIL84696.1"/>
    <property type="molecule type" value="Genomic_DNA"/>
</dbReference>
<feature type="region of interest" description="Disordered" evidence="2">
    <location>
        <begin position="526"/>
        <end position="552"/>
    </location>
</feature>
<feature type="non-terminal residue" evidence="4">
    <location>
        <position position="2271"/>
    </location>
</feature>
<dbReference type="SMART" id="SM00693">
    <property type="entry name" value="DysFN"/>
    <property type="match status" value="1"/>
</dbReference>
<dbReference type="GO" id="GO:0045053">
    <property type="term" value="P:protein retention in Golgi apparatus"/>
    <property type="evidence" value="ECO:0007669"/>
    <property type="project" value="TreeGrafter"/>
</dbReference>
<feature type="compositionally biased region" description="Gly residues" evidence="2">
    <location>
        <begin position="64"/>
        <end position="79"/>
    </location>
</feature>
<comment type="caution">
    <text evidence="4">The sequence shown here is derived from an EMBL/GenBank/DDBJ whole genome shotgun (WGS) entry which is preliminary data.</text>
</comment>
<evidence type="ECO:0000259" key="3">
    <source>
        <dbReference type="SMART" id="SM00693"/>
    </source>
</evidence>
<evidence type="ECO:0000313" key="4">
    <source>
        <dbReference type="EMBL" id="GIL84696.1"/>
    </source>
</evidence>
<feature type="region of interest" description="Disordered" evidence="2">
    <location>
        <begin position="368"/>
        <end position="388"/>
    </location>
</feature>
<keyword evidence="5" id="KW-1185">Reference proteome</keyword>
<feature type="region of interest" description="Disordered" evidence="2">
    <location>
        <begin position="64"/>
        <end position="87"/>
    </location>
</feature>
<feature type="compositionally biased region" description="Low complexity" evidence="2">
    <location>
        <begin position="734"/>
        <end position="743"/>
    </location>
</feature>
<feature type="compositionally biased region" description="Low complexity" evidence="2">
    <location>
        <begin position="1646"/>
        <end position="1659"/>
    </location>
</feature>
<protein>
    <recommendedName>
        <fullName evidence="3">Peroxin/Ferlin domain-containing protein</fullName>
    </recommendedName>
</protein>
<evidence type="ECO:0000256" key="1">
    <source>
        <dbReference type="ARBA" id="ARBA00006545"/>
    </source>
</evidence>
<dbReference type="Proteomes" id="UP000747110">
    <property type="component" value="Unassembled WGS sequence"/>
</dbReference>
<comment type="similarity">
    <text evidence="1">Belongs to the VPS13 family.</text>
</comment>
<gene>
    <name evidence="4" type="ORF">Vretifemale_13315</name>
</gene>
<organism evidence="4 5">
    <name type="scientific">Volvox reticuliferus</name>
    <dbReference type="NCBI Taxonomy" id="1737510"/>
    <lineage>
        <taxon>Eukaryota</taxon>
        <taxon>Viridiplantae</taxon>
        <taxon>Chlorophyta</taxon>
        <taxon>core chlorophytes</taxon>
        <taxon>Chlorophyceae</taxon>
        <taxon>CS clade</taxon>
        <taxon>Chlamydomonadales</taxon>
        <taxon>Volvocaceae</taxon>
        <taxon>Volvox</taxon>
    </lineage>
</organism>
<feature type="region of interest" description="Disordered" evidence="2">
    <location>
        <begin position="704"/>
        <end position="743"/>
    </location>
</feature>
<feature type="region of interest" description="Disordered" evidence="2">
    <location>
        <begin position="1693"/>
        <end position="1728"/>
    </location>
</feature>
<feature type="compositionally biased region" description="Low complexity" evidence="2">
    <location>
        <begin position="372"/>
        <end position="387"/>
    </location>
</feature>
<evidence type="ECO:0000256" key="2">
    <source>
        <dbReference type="SAM" id="MobiDB-lite"/>
    </source>
</evidence>
<reference evidence="4" key="1">
    <citation type="journal article" date="2021" name="Proc. Natl. Acad. Sci. U.S.A.">
        <title>Three genomes in the algal genus Volvox reveal the fate of a haploid sex-determining region after a transition to homothallism.</title>
        <authorList>
            <person name="Yamamoto K."/>
            <person name="Hamaji T."/>
            <person name="Kawai-Toyooka H."/>
            <person name="Matsuzaki R."/>
            <person name="Takahashi F."/>
            <person name="Nishimura Y."/>
            <person name="Kawachi M."/>
            <person name="Noguchi H."/>
            <person name="Minakuchi Y."/>
            <person name="Umen J.G."/>
            <person name="Toyoda A."/>
            <person name="Nozaki H."/>
        </authorList>
    </citation>
    <scope>NUCLEOTIDE SEQUENCE</scope>
    <source>
        <strain evidence="4">NIES-3786</strain>
    </source>
</reference>
<name>A0A8J4CMD3_9CHLO</name>
<dbReference type="InterPro" id="IPR026847">
    <property type="entry name" value="VPS13"/>
</dbReference>
<dbReference type="PANTHER" id="PTHR16166:SF93">
    <property type="entry name" value="INTERMEMBRANE LIPID TRANSFER PROTEIN VPS13"/>
    <property type="match status" value="1"/>
</dbReference>
<dbReference type="OrthoDB" id="542299at2759"/>
<dbReference type="PANTHER" id="PTHR16166">
    <property type="entry name" value="VACUOLAR PROTEIN SORTING-ASSOCIATED PROTEIN VPS13"/>
    <property type="match status" value="1"/>
</dbReference>
<proteinExistence type="inferred from homology"/>
<dbReference type="GO" id="GO:0016020">
    <property type="term" value="C:membrane"/>
    <property type="evidence" value="ECO:0007669"/>
    <property type="project" value="InterPro"/>
</dbReference>